<accession>A0ABQ7IRN1</accession>
<dbReference type="Proteomes" id="UP000783213">
    <property type="component" value="Unassembled WGS sequence"/>
</dbReference>
<dbReference type="RefSeq" id="XP_038811852.1">
    <property type="nucleotide sequence ID" value="XM_038951379.1"/>
</dbReference>
<dbReference type="GeneID" id="62230533"/>
<protein>
    <submittedName>
        <fullName evidence="1">Uncharacterized protein</fullName>
    </submittedName>
</protein>
<comment type="caution">
    <text evidence="1">The sequence shown here is derived from an EMBL/GenBank/DDBJ whole genome shotgun (WGS) entry which is preliminary data.</text>
</comment>
<keyword evidence="2" id="KW-1185">Reference proteome</keyword>
<name>A0ABQ7IRN1_9HELO</name>
<evidence type="ECO:0000313" key="2">
    <source>
        <dbReference type="Proteomes" id="UP000783213"/>
    </source>
</evidence>
<reference evidence="1 2" key="1">
    <citation type="journal article" date="2020" name="Genome Biol. Evol.">
        <title>Comparative genomics of Sclerotiniaceae.</title>
        <authorList>
            <person name="Valero Jimenez C.A."/>
            <person name="Steentjes M."/>
            <person name="Scholten O.E."/>
            <person name="Van Kan J.A.L."/>
        </authorList>
    </citation>
    <scope>NUCLEOTIDE SEQUENCE [LARGE SCALE GENOMIC DNA]</scope>
    <source>
        <strain evidence="1 2">B1</strain>
    </source>
</reference>
<organism evidence="1 2">
    <name type="scientific">Botrytis deweyae</name>
    <dbReference type="NCBI Taxonomy" id="2478750"/>
    <lineage>
        <taxon>Eukaryota</taxon>
        <taxon>Fungi</taxon>
        <taxon>Dikarya</taxon>
        <taxon>Ascomycota</taxon>
        <taxon>Pezizomycotina</taxon>
        <taxon>Leotiomycetes</taxon>
        <taxon>Helotiales</taxon>
        <taxon>Sclerotiniaceae</taxon>
        <taxon>Botrytis</taxon>
    </lineage>
</organism>
<sequence length="77" mass="8290">MRAKRKARIESSAKNLINSVGLLIAADKPGYIHVGRGNFSVRALHAALTRDAEPQSISLLEEASVEFDTNPNSDLSA</sequence>
<gene>
    <name evidence="1" type="ORF">EAE98_003759</name>
</gene>
<dbReference type="EMBL" id="RCSX01000007">
    <property type="protein sequence ID" value="KAF7932460.1"/>
    <property type="molecule type" value="Genomic_DNA"/>
</dbReference>
<evidence type="ECO:0000313" key="1">
    <source>
        <dbReference type="EMBL" id="KAF7932460.1"/>
    </source>
</evidence>
<proteinExistence type="predicted"/>